<dbReference type="InterPro" id="IPR016040">
    <property type="entry name" value="NAD(P)-bd_dom"/>
</dbReference>
<accession>A0A368KHP7</accession>
<dbReference type="SUPFAM" id="SSF51735">
    <property type="entry name" value="NAD(P)-binding Rossmann-fold domains"/>
    <property type="match status" value="1"/>
</dbReference>
<name>A0A368KHP7_9GAMM</name>
<dbReference type="CDD" id="cd05267">
    <property type="entry name" value="SDR_a6"/>
    <property type="match status" value="1"/>
</dbReference>
<gene>
    <name evidence="2" type="ORF">DEO45_02370</name>
</gene>
<dbReference type="InterPro" id="IPR036291">
    <property type="entry name" value="NAD(P)-bd_dom_sf"/>
</dbReference>
<dbReference type="Gene3D" id="3.40.50.720">
    <property type="entry name" value="NAD(P)-binding Rossmann-like Domain"/>
    <property type="match status" value="1"/>
</dbReference>
<dbReference type="GO" id="GO:0004074">
    <property type="term" value="F:biliverdin reductase [NAD(P)H] activity"/>
    <property type="evidence" value="ECO:0007669"/>
    <property type="project" value="TreeGrafter"/>
</dbReference>
<dbReference type="Proteomes" id="UP000252387">
    <property type="component" value="Unassembled WGS sequence"/>
</dbReference>
<organism evidence="2 3">
    <name type="scientific">Rhodanobacter denitrificans</name>
    <dbReference type="NCBI Taxonomy" id="666685"/>
    <lineage>
        <taxon>Bacteria</taxon>
        <taxon>Pseudomonadati</taxon>
        <taxon>Pseudomonadota</taxon>
        <taxon>Gammaproteobacteria</taxon>
        <taxon>Lysobacterales</taxon>
        <taxon>Rhodanobacteraceae</taxon>
        <taxon>Rhodanobacter</taxon>
    </lineage>
</organism>
<protein>
    <submittedName>
        <fullName evidence="2">NAD-dependent epimerase/dehydratase family protein</fullName>
    </submittedName>
</protein>
<comment type="caution">
    <text evidence="2">The sequence shown here is derived from an EMBL/GenBank/DDBJ whole genome shotgun (WGS) entry which is preliminary data.</text>
</comment>
<evidence type="ECO:0000259" key="1">
    <source>
        <dbReference type="Pfam" id="PF13460"/>
    </source>
</evidence>
<evidence type="ECO:0000313" key="2">
    <source>
        <dbReference type="EMBL" id="RCS30646.1"/>
    </source>
</evidence>
<feature type="domain" description="NAD(P)-binding" evidence="1">
    <location>
        <begin position="9"/>
        <end position="190"/>
    </location>
</feature>
<keyword evidence="3" id="KW-1185">Reference proteome</keyword>
<dbReference type="InterPro" id="IPR051606">
    <property type="entry name" value="Polyketide_Oxido-like"/>
</dbReference>
<dbReference type="OrthoDB" id="9803892at2"/>
<dbReference type="PANTHER" id="PTHR43355:SF2">
    <property type="entry name" value="FLAVIN REDUCTASE (NADPH)"/>
    <property type="match status" value="1"/>
</dbReference>
<sequence>MSAQVLILGASGQIARWVIRELANDAAIRQTLFLRHTRKLHGKAPANARVLEGDVLDKAALADAMVGQDLVYANLTGDDIDEQARAVIAAMQAAGVSRLVFVTSLGIYDELPGKFQKWNKTMIGKELKPFRRAADAIEASGLDYTILRPAWLTDENKVDYETTAKGETFKGTEVSRRSVADLIAKIIATPSLHSRANLGVNKPGTDGDKPSFY</sequence>
<dbReference type="GO" id="GO:0042602">
    <property type="term" value="F:riboflavin reductase (NADPH) activity"/>
    <property type="evidence" value="ECO:0007669"/>
    <property type="project" value="TreeGrafter"/>
</dbReference>
<reference evidence="2 3" key="1">
    <citation type="submission" date="2018-05" db="EMBL/GenBank/DDBJ databases">
        <title>Draft genome sequence of Rhodanobacter denitrificans Yn1 isolated from gold copper mine.</title>
        <authorList>
            <person name="Yang N."/>
            <person name="Mazhar H.S."/>
            <person name="Rensing C."/>
        </authorList>
    </citation>
    <scope>NUCLEOTIDE SEQUENCE [LARGE SCALE GENOMIC DNA]</scope>
    <source>
        <strain evidence="2 3">Yn1</strain>
    </source>
</reference>
<proteinExistence type="predicted"/>
<dbReference type="AlphaFoldDB" id="A0A368KHP7"/>
<evidence type="ECO:0000313" key="3">
    <source>
        <dbReference type="Proteomes" id="UP000252387"/>
    </source>
</evidence>
<dbReference type="EMBL" id="QFWQ01000003">
    <property type="protein sequence ID" value="RCS30646.1"/>
    <property type="molecule type" value="Genomic_DNA"/>
</dbReference>
<dbReference type="Pfam" id="PF13460">
    <property type="entry name" value="NAD_binding_10"/>
    <property type="match status" value="1"/>
</dbReference>
<dbReference type="PANTHER" id="PTHR43355">
    <property type="entry name" value="FLAVIN REDUCTASE (NADPH)"/>
    <property type="match status" value="1"/>
</dbReference>